<dbReference type="AlphaFoldDB" id="A0AAD7ECX7"/>
<evidence type="ECO:0000259" key="1">
    <source>
        <dbReference type="Pfam" id="PF25597"/>
    </source>
</evidence>
<feature type="domain" description="Retroviral polymerase SH3-like" evidence="1">
    <location>
        <begin position="11"/>
        <end position="51"/>
    </location>
</feature>
<sequence length="51" mass="6049">LAMSDVHEWGCKCYIHQQMDVVGQSKLDWRAKDGHWMGMDETSQGHRIYWP</sequence>
<evidence type="ECO:0000313" key="2">
    <source>
        <dbReference type="EMBL" id="KAJ7312507.1"/>
    </source>
</evidence>
<dbReference type="Proteomes" id="UP001218218">
    <property type="component" value="Unassembled WGS sequence"/>
</dbReference>
<dbReference type="InterPro" id="IPR057670">
    <property type="entry name" value="SH3_retrovirus"/>
</dbReference>
<protein>
    <recommendedName>
        <fullName evidence="1">Retroviral polymerase SH3-like domain-containing protein</fullName>
    </recommendedName>
</protein>
<gene>
    <name evidence="2" type="ORF">DFH08DRAFT_642767</name>
</gene>
<comment type="caution">
    <text evidence="2">The sequence shown here is derived from an EMBL/GenBank/DDBJ whole genome shotgun (WGS) entry which is preliminary data.</text>
</comment>
<keyword evidence="3" id="KW-1185">Reference proteome</keyword>
<accession>A0AAD7ECX7</accession>
<organism evidence="2 3">
    <name type="scientific">Mycena albidolilacea</name>
    <dbReference type="NCBI Taxonomy" id="1033008"/>
    <lineage>
        <taxon>Eukaryota</taxon>
        <taxon>Fungi</taxon>
        <taxon>Dikarya</taxon>
        <taxon>Basidiomycota</taxon>
        <taxon>Agaricomycotina</taxon>
        <taxon>Agaricomycetes</taxon>
        <taxon>Agaricomycetidae</taxon>
        <taxon>Agaricales</taxon>
        <taxon>Marasmiineae</taxon>
        <taxon>Mycenaceae</taxon>
        <taxon>Mycena</taxon>
    </lineage>
</organism>
<proteinExistence type="predicted"/>
<feature type="non-terminal residue" evidence="2">
    <location>
        <position position="51"/>
    </location>
</feature>
<reference evidence="2" key="1">
    <citation type="submission" date="2023-03" db="EMBL/GenBank/DDBJ databases">
        <title>Massive genome expansion in bonnet fungi (Mycena s.s.) driven by repeated elements and novel gene families across ecological guilds.</title>
        <authorList>
            <consortium name="Lawrence Berkeley National Laboratory"/>
            <person name="Harder C.B."/>
            <person name="Miyauchi S."/>
            <person name="Viragh M."/>
            <person name="Kuo A."/>
            <person name="Thoen E."/>
            <person name="Andreopoulos B."/>
            <person name="Lu D."/>
            <person name="Skrede I."/>
            <person name="Drula E."/>
            <person name="Henrissat B."/>
            <person name="Morin E."/>
            <person name="Kohler A."/>
            <person name="Barry K."/>
            <person name="LaButti K."/>
            <person name="Morin E."/>
            <person name="Salamov A."/>
            <person name="Lipzen A."/>
            <person name="Mereny Z."/>
            <person name="Hegedus B."/>
            <person name="Baldrian P."/>
            <person name="Stursova M."/>
            <person name="Weitz H."/>
            <person name="Taylor A."/>
            <person name="Grigoriev I.V."/>
            <person name="Nagy L.G."/>
            <person name="Martin F."/>
            <person name="Kauserud H."/>
        </authorList>
    </citation>
    <scope>NUCLEOTIDE SEQUENCE</scope>
    <source>
        <strain evidence="2">CBHHK002</strain>
    </source>
</reference>
<name>A0AAD7ECX7_9AGAR</name>
<dbReference type="Pfam" id="PF25597">
    <property type="entry name" value="SH3_retrovirus"/>
    <property type="match status" value="1"/>
</dbReference>
<feature type="non-terminal residue" evidence="2">
    <location>
        <position position="1"/>
    </location>
</feature>
<evidence type="ECO:0000313" key="3">
    <source>
        <dbReference type="Proteomes" id="UP001218218"/>
    </source>
</evidence>
<dbReference type="EMBL" id="JARIHO010000072">
    <property type="protein sequence ID" value="KAJ7312507.1"/>
    <property type="molecule type" value="Genomic_DNA"/>
</dbReference>